<dbReference type="EMBL" id="JH598315">
    <property type="status" value="NOT_ANNOTATED_CDS"/>
    <property type="molecule type" value="Genomic_DNA"/>
</dbReference>
<dbReference type="InParanoid" id="M4C577"/>
<dbReference type="eggNOG" id="ENOG502SNE7">
    <property type="taxonomic scope" value="Eukaryota"/>
</dbReference>
<dbReference type="AlphaFoldDB" id="M4C577"/>
<keyword evidence="2" id="KW-1185">Reference proteome</keyword>
<proteinExistence type="predicted"/>
<sequence>MATTTMLQASEMVSEFGFIEPDAAHSNHSLRIPEPMVYDLVRPLGVRQGELEINTLGDYNPFTGDINWAPELEYGLADDLAIEIELPFQNASHERYKFAIQQTLGMDDAQGVANGWQAFVDVNKHTRSLSADATYIHGPEVGGTMVYLEYAGVTYPQPQPERTSRLPAEYTVFYDVSRG</sequence>
<protein>
    <submittedName>
        <fullName evidence="1">Uncharacterized protein</fullName>
    </submittedName>
</protein>
<name>M4C577_HYAAE</name>
<accession>M4C577</accession>
<reference evidence="1" key="2">
    <citation type="submission" date="2015-06" db="UniProtKB">
        <authorList>
            <consortium name="EnsemblProtists"/>
        </authorList>
    </citation>
    <scope>IDENTIFICATION</scope>
    <source>
        <strain evidence="1">Emoy2</strain>
    </source>
</reference>
<dbReference type="VEuPathDB" id="FungiDB:HpaG814252"/>
<dbReference type="EnsemblProtists" id="HpaT814252">
    <property type="protein sequence ID" value="HpaP814252"/>
    <property type="gene ID" value="HpaG814252"/>
</dbReference>
<dbReference type="HOGENOM" id="CLU_1506210_0_0_1"/>
<dbReference type="Proteomes" id="UP000011713">
    <property type="component" value="Unassembled WGS sequence"/>
</dbReference>
<organism evidence="1 2">
    <name type="scientific">Hyaloperonospora arabidopsidis (strain Emoy2)</name>
    <name type="common">Downy mildew agent</name>
    <name type="synonym">Peronospora arabidopsidis</name>
    <dbReference type="NCBI Taxonomy" id="559515"/>
    <lineage>
        <taxon>Eukaryota</taxon>
        <taxon>Sar</taxon>
        <taxon>Stramenopiles</taxon>
        <taxon>Oomycota</taxon>
        <taxon>Peronosporomycetes</taxon>
        <taxon>Peronosporales</taxon>
        <taxon>Peronosporaceae</taxon>
        <taxon>Hyaloperonospora</taxon>
    </lineage>
</organism>
<reference evidence="2" key="1">
    <citation type="journal article" date="2010" name="Science">
        <title>Signatures of adaptation to obligate biotrophy in the Hyaloperonospora arabidopsidis genome.</title>
        <authorList>
            <person name="Baxter L."/>
            <person name="Tripathy S."/>
            <person name="Ishaque N."/>
            <person name="Boot N."/>
            <person name="Cabral A."/>
            <person name="Kemen E."/>
            <person name="Thines M."/>
            <person name="Ah-Fong A."/>
            <person name="Anderson R."/>
            <person name="Badejoko W."/>
            <person name="Bittner-Eddy P."/>
            <person name="Boore J.L."/>
            <person name="Chibucos M.C."/>
            <person name="Coates M."/>
            <person name="Dehal P."/>
            <person name="Delehaunty K."/>
            <person name="Dong S."/>
            <person name="Downton P."/>
            <person name="Dumas B."/>
            <person name="Fabro G."/>
            <person name="Fronick C."/>
            <person name="Fuerstenberg S.I."/>
            <person name="Fulton L."/>
            <person name="Gaulin E."/>
            <person name="Govers F."/>
            <person name="Hughes L."/>
            <person name="Humphray S."/>
            <person name="Jiang R.H."/>
            <person name="Judelson H."/>
            <person name="Kamoun S."/>
            <person name="Kyung K."/>
            <person name="Meijer H."/>
            <person name="Minx P."/>
            <person name="Morris P."/>
            <person name="Nelson J."/>
            <person name="Phuntumart V."/>
            <person name="Qutob D."/>
            <person name="Rehmany A."/>
            <person name="Rougon-Cardoso A."/>
            <person name="Ryden P."/>
            <person name="Torto-Alalibo T."/>
            <person name="Studholme D."/>
            <person name="Wang Y."/>
            <person name="Win J."/>
            <person name="Wood J."/>
            <person name="Clifton S.W."/>
            <person name="Rogers J."/>
            <person name="Van den Ackerveken G."/>
            <person name="Jones J.D."/>
            <person name="McDowell J.M."/>
            <person name="Beynon J."/>
            <person name="Tyler B.M."/>
        </authorList>
    </citation>
    <scope>NUCLEOTIDE SEQUENCE [LARGE SCALE GENOMIC DNA]</scope>
    <source>
        <strain evidence="2">Emoy2</strain>
    </source>
</reference>
<evidence type="ECO:0000313" key="2">
    <source>
        <dbReference type="Proteomes" id="UP000011713"/>
    </source>
</evidence>
<evidence type="ECO:0000313" key="1">
    <source>
        <dbReference type="EnsemblProtists" id="HpaP814252"/>
    </source>
</evidence>